<proteinExistence type="predicted"/>
<dbReference type="InterPro" id="IPR003609">
    <property type="entry name" value="Pan_app"/>
</dbReference>
<keyword evidence="1" id="KW-0812">Transmembrane</keyword>
<feature type="domain" description="Apple" evidence="3">
    <location>
        <begin position="29"/>
        <end position="81"/>
    </location>
</feature>
<keyword evidence="1" id="KW-1133">Transmembrane helix</keyword>
<feature type="signal peptide" evidence="2">
    <location>
        <begin position="1"/>
        <end position="21"/>
    </location>
</feature>
<keyword evidence="2" id="KW-0732">Signal</keyword>
<keyword evidence="1" id="KW-0472">Membrane</keyword>
<name>A0A7M5WW80_9CNID</name>
<evidence type="ECO:0000259" key="3">
    <source>
        <dbReference type="Pfam" id="PF00024"/>
    </source>
</evidence>
<evidence type="ECO:0000313" key="4">
    <source>
        <dbReference type="EnsemblMetazoa" id="CLYHEMP013703.1"/>
    </source>
</evidence>
<dbReference type="Pfam" id="PF00024">
    <property type="entry name" value="PAN_1"/>
    <property type="match status" value="1"/>
</dbReference>
<keyword evidence="5" id="KW-1185">Reference proteome</keyword>
<organism evidence="4 5">
    <name type="scientific">Clytia hemisphaerica</name>
    <dbReference type="NCBI Taxonomy" id="252671"/>
    <lineage>
        <taxon>Eukaryota</taxon>
        <taxon>Metazoa</taxon>
        <taxon>Cnidaria</taxon>
        <taxon>Hydrozoa</taxon>
        <taxon>Hydroidolina</taxon>
        <taxon>Leptothecata</taxon>
        <taxon>Obeliida</taxon>
        <taxon>Clytiidae</taxon>
        <taxon>Clytia</taxon>
    </lineage>
</organism>
<reference evidence="4" key="1">
    <citation type="submission" date="2021-01" db="UniProtKB">
        <authorList>
            <consortium name="EnsemblMetazoa"/>
        </authorList>
    </citation>
    <scope>IDENTIFICATION</scope>
</reference>
<dbReference type="Proteomes" id="UP000594262">
    <property type="component" value="Unplaced"/>
</dbReference>
<accession>A0A7M5WW80</accession>
<evidence type="ECO:0000256" key="2">
    <source>
        <dbReference type="SAM" id="SignalP"/>
    </source>
</evidence>
<dbReference type="RefSeq" id="XP_066926704.1">
    <property type="nucleotide sequence ID" value="XM_067070603.1"/>
</dbReference>
<protein>
    <recommendedName>
        <fullName evidence="3">Apple domain-containing protein</fullName>
    </recommendedName>
</protein>
<evidence type="ECO:0000313" key="5">
    <source>
        <dbReference type="Proteomes" id="UP000594262"/>
    </source>
</evidence>
<feature type="transmembrane region" description="Helical" evidence="1">
    <location>
        <begin position="512"/>
        <end position="534"/>
    </location>
</feature>
<sequence>MFEKPIIDLILFLVQLTLTCGSIATSGQYFEIFEEKILSGHTLSSKYGVNQIECSLLCQNHAECFSANHHKNKKICHLKPYVYNFNDNGLVEAVGWTFLHLVRNIDVRKEEVKKPEGPDFIITQDTHPVEGRLFHIIPETSESWSLSLDIVPKNVSIENYQNVIFLMFKNKTTSMLTVVGVHIKKDELIIKFPLNGEQMTFTPKLNLQVDQQISLKMKQKREINCGFGKCVWRFKIYINNIQIYENVNNYPKIYRNFKCYLSKKNTQSAKVIVKRAKYRSLSEEISVRPNNVIGEIPFMWPPYHGYMSFKMKRLSEEIYDEENAVLNVKSDTIGSTRNLPKIRPIGQSFVVSTATKDSRNVELLQIIPALNTEHRIVFFYKQSEISTNDTDLRFYFDGALKKTLTARFSRFKGLKIYAGEERASENIVLRSFEFGLYETQVSANNFLGYVPFKWPPKNGYLKVKIMKLDDDKFTIRSDVLCFGLPTSSYREPESMRKEFSSPHRMLNRMRNYLEATCSIITLTIVLSLSIRMLWTIQRRPCRFISMDKWLENILVNFYKRIMLKSLHPMMAVLMVITLQLQICWSKI</sequence>
<feature type="chain" id="PRO_5029803304" description="Apple domain-containing protein" evidence="2">
    <location>
        <begin position="22"/>
        <end position="587"/>
    </location>
</feature>
<evidence type="ECO:0000256" key="1">
    <source>
        <dbReference type="SAM" id="Phobius"/>
    </source>
</evidence>
<dbReference type="AlphaFoldDB" id="A0A7M5WW80"/>
<dbReference type="EnsemblMetazoa" id="CLYHEMT013703.1">
    <property type="protein sequence ID" value="CLYHEMP013703.1"/>
    <property type="gene ID" value="CLYHEMG013703"/>
</dbReference>
<dbReference type="GeneID" id="136814100"/>